<comment type="caution">
    <text evidence="3">The sequence shown here is derived from an EMBL/GenBank/DDBJ whole genome shotgun (WGS) entry which is preliminary data.</text>
</comment>
<feature type="signal peptide" evidence="1">
    <location>
        <begin position="1"/>
        <end position="20"/>
    </location>
</feature>
<sequence>MKLFCLSAAIAFFAVTSASAEQLPAPEGEVLLTVSGAIENETADGVVSLDLAQLQALPEQVFTTSTIWTETPVVFTGVSLRDVLDHAGVEATKIKAVALNDYIVEIPLDGVSDQAPIIAYLMDGEQMSPRDKGPLWIVYPYDADPDYRTEVVYSRSIWQLNRIVAVK</sequence>
<evidence type="ECO:0000259" key="2">
    <source>
        <dbReference type="Pfam" id="PF00174"/>
    </source>
</evidence>
<dbReference type="Pfam" id="PF00174">
    <property type="entry name" value="Oxidored_molyb"/>
    <property type="match status" value="1"/>
</dbReference>
<feature type="chain" id="PRO_5001606842" evidence="1">
    <location>
        <begin position="21"/>
        <end position="167"/>
    </location>
</feature>
<reference evidence="3 4" key="1">
    <citation type="journal article" date="2014" name="Genome Announc.">
        <title>Draft Genome Sequences of Two Isolates of the Roseobacter Group, Sulfitobacter sp. Strains 3SOLIMAR09 and 1FIGIMAR09, from Harbors of Mallorca Island (Mediterranean Sea).</title>
        <authorList>
            <person name="Mas-Llado M."/>
            <person name="Pina-Villalonga J.M."/>
            <person name="Brunet-Galmes I."/>
            <person name="Nogales B."/>
            <person name="Bosch R."/>
        </authorList>
    </citation>
    <scope>NUCLEOTIDE SEQUENCE [LARGE SCALE GENOMIC DNA]</scope>
    <source>
        <strain evidence="3 4">1FIGIMAR09</strain>
    </source>
</reference>
<evidence type="ECO:0000313" key="3">
    <source>
        <dbReference type="EMBL" id="KAJ04290.1"/>
    </source>
</evidence>
<evidence type="ECO:0000256" key="1">
    <source>
        <dbReference type="SAM" id="SignalP"/>
    </source>
</evidence>
<keyword evidence="1" id="KW-0732">Signal</keyword>
<dbReference type="InterPro" id="IPR036374">
    <property type="entry name" value="OxRdtase_Mopterin-bd_sf"/>
</dbReference>
<dbReference type="RefSeq" id="WP_037904787.1">
    <property type="nucleotide sequence ID" value="NZ_JEMU01000002.1"/>
</dbReference>
<dbReference type="Proteomes" id="UP000027337">
    <property type="component" value="Unassembled WGS sequence"/>
</dbReference>
<feature type="domain" description="Oxidoreductase molybdopterin-binding" evidence="2">
    <location>
        <begin position="73"/>
        <end position="140"/>
    </location>
</feature>
<proteinExistence type="predicted"/>
<accession>A0A061SX01</accession>
<dbReference type="EMBL" id="JEMU01000002">
    <property type="protein sequence ID" value="KAJ04290.1"/>
    <property type="molecule type" value="Genomic_DNA"/>
</dbReference>
<dbReference type="Gene3D" id="3.90.420.10">
    <property type="entry name" value="Oxidoreductase, molybdopterin-binding domain"/>
    <property type="match status" value="1"/>
</dbReference>
<dbReference type="AlphaFoldDB" id="A0A061SX01"/>
<dbReference type="InterPro" id="IPR000572">
    <property type="entry name" value="OxRdtase_Mopterin-bd_dom"/>
</dbReference>
<dbReference type="SUPFAM" id="SSF56524">
    <property type="entry name" value="Oxidoreductase molybdopterin-binding domain"/>
    <property type="match status" value="1"/>
</dbReference>
<name>A0A061SX01_9RHOB</name>
<organism evidence="3 4">
    <name type="scientific">Sulfitobacter mediterraneus</name>
    <dbReference type="NCBI Taxonomy" id="83219"/>
    <lineage>
        <taxon>Bacteria</taxon>
        <taxon>Pseudomonadati</taxon>
        <taxon>Pseudomonadota</taxon>
        <taxon>Alphaproteobacteria</taxon>
        <taxon>Rhodobacterales</taxon>
        <taxon>Roseobacteraceae</taxon>
        <taxon>Sulfitobacter</taxon>
    </lineage>
</organism>
<dbReference type="eggNOG" id="COG3915">
    <property type="taxonomic scope" value="Bacteria"/>
</dbReference>
<keyword evidence="4" id="KW-1185">Reference proteome</keyword>
<dbReference type="STRING" id="83219.PM02_02190"/>
<gene>
    <name evidence="3" type="ORF">PM02_02190</name>
</gene>
<protein>
    <submittedName>
        <fullName evidence="3">Oxidoreductase</fullName>
    </submittedName>
</protein>
<evidence type="ECO:0000313" key="4">
    <source>
        <dbReference type="Proteomes" id="UP000027337"/>
    </source>
</evidence>